<dbReference type="Proteomes" id="UP000239899">
    <property type="component" value="Unassembled WGS sequence"/>
</dbReference>
<dbReference type="EMBL" id="LHPG02000020">
    <property type="protein sequence ID" value="PRW21070.1"/>
    <property type="molecule type" value="Genomic_DNA"/>
</dbReference>
<feature type="region of interest" description="Disordered" evidence="3">
    <location>
        <begin position="1"/>
        <end position="36"/>
    </location>
</feature>
<proteinExistence type="predicted"/>
<evidence type="ECO:0000256" key="2">
    <source>
        <dbReference type="ARBA" id="ARBA00023242"/>
    </source>
</evidence>
<feature type="compositionally biased region" description="Acidic residues" evidence="3">
    <location>
        <begin position="986"/>
        <end position="1002"/>
    </location>
</feature>
<feature type="region of interest" description="Disordered" evidence="3">
    <location>
        <begin position="481"/>
        <end position="712"/>
    </location>
</feature>
<dbReference type="STRING" id="3076.A0A2P6TEL1"/>
<reference evidence="4 5" key="1">
    <citation type="journal article" date="2018" name="Plant J.">
        <title>Genome sequences of Chlorella sorokiniana UTEX 1602 and Micractinium conductrix SAG 241.80: implications to maltose excretion by a green alga.</title>
        <authorList>
            <person name="Arriola M.B."/>
            <person name="Velmurugan N."/>
            <person name="Zhang Y."/>
            <person name="Plunkett M.H."/>
            <person name="Hondzo H."/>
            <person name="Barney B.M."/>
        </authorList>
    </citation>
    <scope>NUCLEOTIDE SEQUENCE [LARGE SCALE GENOMIC DNA]</scope>
    <source>
        <strain evidence="5">UTEX 1602</strain>
    </source>
</reference>
<organism evidence="4 5">
    <name type="scientific">Chlorella sorokiniana</name>
    <name type="common">Freshwater green alga</name>
    <dbReference type="NCBI Taxonomy" id="3076"/>
    <lineage>
        <taxon>Eukaryota</taxon>
        <taxon>Viridiplantae</taxon>
        <taxon>Chlorophyta</taxon>
        <taxon>core chlorophytes</taxon>
        <taxon>Trebouxiophyceae</taxon>
        <taxon>Chlorellales</taxon>
        <taxon>Chlorellaceae</taxon>
        <taxon>Chlorella clade</taxon>
        <taxon>Chlorella</taxon>
    </lineage>
</organism>
<feature type="compositionally biased region" description="Low complexity" evidence="3">
    <location>
        <begin position="944"/>
        <end position="973"/>
    </location>
</feature>
<dbReference type="GO" id="GO:0005634">
    <property type="term" value="C:nucleus"/>
    <property type="evidence" value="ECO:0007669"/>
    <property type="project" value="UniProtKB-SubCell"/>
</dbReference>
<dbReference type="InterPro" id="IPR003888">
    <property type="entry name" value="FYrich_N"/>
</dbReference>
<keyword evidence="5" id="KW-1185">Reference proteome</keyword>
<feature type="compositionally biased region" description="Low complexity" evidence="3">
    <location>
        <begin position="623"/>
        <end position="637"/>
    </location>
</feature>
<feature type="compositionally biased region" description="Low complexity" evidence="3">
    <location>
        <begin position="246"/>
        <end position="266"/>
    </location>
</feature>
<feature type="region of interest" description="Disordered" evidence="3">
    <location>
        <begin position="147"/>
        <end position="269"/>
    </location>
</feature>
<feature type="compositionally biased region" description="Low complexity" evidence="3">
    <location>
        <begin position="204"/>
        <end position="220"/>
    </location>
</feature>
<feature type="compositionally biased region" description="Low complexity" evidence="3">
    <location>
        <begin position="502"/>
        <end position="573"/>
    </location>
</feature>
<evidence type="ECO:0000313" key="4">
    <source>
        <dbReference type="EMBL" id="PRW21070.1"/>
    </source>
</evidence>
<dbReference type="Pfam" id="PF05965">
    <property type="entry name" value="FYRC"/>
    <property type="match status" value="1"/>
</dbReference>
<dbReference type="InterPro" id="IPR003889">
    <property type="entry name" value="FYrich_C"/>
</dbReference>
<evidence type="ECO:0000256" key="3">
    <source>
        <dbReference type="SAM" id="MobiDB-lite"/>
    </source>
</evidence>
<keyword evidence="2" id="KW-0539">Nucleus</keyword>
<feature type="compositionally biased region" description="Low complexity" evidence="3">
    <location>
        <begin position="348"/>
        <end position="359"/>
    </location>
</feature>
<feature type="compositionally biased region" description="Low complexity" evidence="3">
    <location>
        <begin position="683"/>
        <end position="702"/>
    </location>
</feature>
<feature type="compositionally biased region" description="Acidic residues" evidence="3">
    <location>
        <begin position="374"/>
        <end position="383"/>
    </location>
</feature>
<evidence type="ECO:0000256" key="1">
    <source>
        <dbReference type="ARBA" id="ARBA00004123"/>
    </source>
</evidence>
<feature type="compositionally biased region" description="Acidic residues" evidence="3">
    <location>
        <begin position="574"/>
        <end position="588"/>
    </location>
</feature>
<sequence>MAAAGEPLQGAGGPQTSDAENADPTEAGSLRKMFVQGTEAIQTKRTDNLFQSLEERTLTEDEQRIIEQRVALQRKMFEEYERRERKRKVVELQDVCPDISEEEAEKALELCDGREDEAAAQLVSDAGFRLRVQAACGPIAAAEPVLEAAPPARREGSSRSHRRYKPAGPRPKVVDPATLGSTVFVGAFRGKGFKPPPKGRQPARKAAPTAAAAKAAGAGALHSADDEETETEGEQEPEEQEEQQEAMEGQQEQQQQQEQQAQHPQQDASLEQQQPLVPGVMLWPQAAAAAAAAQLAAEAAEPQPAAGADEPQRYVLVHADTLEAPSDSLLRSARRQLGEPSDSRVPLGTDATGAAAAGAEPASVARSRPLAAVAEEEQQEQEDGAPQAAQQQQQQQQQQDQPEQQQQQAGAAVAGQGGSAQPSAAALAAMAKQLSKLDDGKARALLRRMGGGGVREAVLEQLGAFDPDRAAACFALLGDDADEFEEEAAEEWGSASDDEEWQQPSGAQQQPSAARQQPSAAQQQQQQQQQVEAAAAEEAGEAPSAQRVRSRRTAAAGARRAVKRAASAALSDSEATETEEEPSSDEEMGGGASSSEDDEFVAPRSSRRSKAPPAKRQARPSRAAKNAAAAAFVAMAAVSGGQEGGSNADMGEADATSSDDEAARSQRQQRGGSKARGGRQQRASPSPAPAGAPAASGSAPPSTKRQRMEEVQQGSAVAAAAFAAAAAAAAGAGQAADSAGAAAEQEQPTGSGGGAEQPPARQQRAAAAAAAPCTRAISATGHTCRGRVKQKSHKSADLVVAGRLRAEKGWFNAGYIFPEGFQSRTLFRSSVAIDQLCVHECHIIGEGGQFWPAPTFKVVALDRPDEPLIAKSCTGCWTGILKRINAEIEARRRAGEDLPPPPKTAIAGPEYFGLNQPNIQSAVEALDPHRLCTEYWAGKEDRMAAAAGRPPVPGGAARAQRAQRQPAAATRRAGGSKKGRRRGGESDSEGEEAEAEGEDDETQYMATKWSAVSRTERYRKRLEENGEDVSALDQDNPLPSFIDPITMSAVVRPAISPYGHVAGLATWKVVLAEKQQCPFTNQPLQFEQLKVLTKTNIHLWRDKIVNGPGQKPA</sequence>
<dbReference type="OrthoDB" id="1678912at2759"/>
<dbReference type="InterPro" id="IPR013083">
    <property type="entry name" value="Znf_RING/FYVE/PHD"/>
</dbReference>
<dbReference type="SUPFAM" id="SSF57850">
    <property type="entry name" value="RING/U-box"/>
    <property type="match status" value="1"/>
</dbReference>
<gene>
    <name evidence="4" type="ORF">C2E21_8386</name>
</gene>
<feature type="compositionally biased region" description="Acidic residues" evidence="3">
    <location>
        <begin position="225"/>
        <end position="245"/>
    </location>
</feature>
<feature type="compositionally biased region" description="Acidic residues" evidence="3">
    <location>
        <begin position="481"/>
        <end position="501"/>
    </location>
</feature>
<dbReference type="SMART" id="SM00542">
    <property type="entry name" value="FYRC"/>
    <property type="match status" value="1"/>
</dbReference>
<accession>A0A2P6TEL1</accession>
<dbReference type="Gene3D" id="3.30.40.10">
    <property type="entry name" value="Zinc/RING finger domain, C3HC4 (zinc finger)"/>
    <property type="match status" value="1"/>
</dbReference>
<comment type="caution">
    <text evidence="4">The sequence shown here is derived from an EMBL/GenBank/DDBJ whole genome shotgun (WGS) entry which is preliminary data.</text>
</comment>
<dbReference type="GO" id="GO:0140993">
    <property type="term" value="F:histone modifying activity"/>
    <property type="evidence" value="ECO:0007669"/>
    <property type="project" value="UniProtKB-ARBA"/>
</dbReference>
<feature type="region of interest" description="Disordered" evidence="3">
    <location>
        <begin position="739"/>
        <end position="769"/>
    </location>
</feature>
<name>A0A2P6TEL1_CHLSO</name>
<protein>
    <submittedName>
        <fullName evidence="4">Transforming growth factor beta regulator 1</fullName>
    </submittedName>
</protein>
<feature type="compositionally biased region" description="Low complexity" evidence="3">
    <location>
        <begin position="756"/>
        <end position="769"/>
    </location>
</feature>
<comment type="subcellular location">
    <subcellularLocation>
        <location evidence="1">Nucleus</location>
    </subcellularLocation>
</comment>
<dbReference type="PROSITE" id="PS51543">
    <property type="entry name" value="FYRC"/>
    <property type="match status" value="1"/>
</dbReference>
<feature type="region of interest" description="Disordered" evidence="3">
    <location>
        <begin position="943"/>
        <end position="1008"/>
    </location>
</feature>
<feature type="compositionally biased region" description="Low complexity" evidence="3">
    <location>
        <begin position="384"/>
        <end position="429"/>
    </location>
</feature>
<dbReference type="Gene3D" id="3.30.160.360">
    <property type="match status" value="1"/>
</dbReference>
<feature type="region of interest" description="Disordered" evidence="3">
    <location>
        <begin position="334"/>
        <end position="432"/>
    </location>
</feature>
<dbReference type="PROSITE" id="PS51542">
    <property type="entry name" value="FYRN"/>
    <property type="match status" value="1"/>
</dbReference>
<dbReference type="AlphaFoldDB" id="A0A2P6TEL1"/>
<evidence type="ECO:0000313" key="5">
    <source>
        <dbReference type="Proteomes" id="UP000239899"/>
    </source>
</evidence>